<reference evidence="5 6" key="1">
    <citation type="submission" date="2016-07" db="EMBL/GenBank/DDBJ databases">
        <title>Pervasive Adenine N6-methylation of Active Genes in Fungi.</title>
        <authorList>
            <consortium name="DOE Joint Genome Institute"/>
            <person name="Mondo S.J."/>
            <person name="Dannebaum R.O."/>
            <person name="Kuo R.C."/>
            <person name="Labutti K."/>
            <person name="Haridas S."/>
            <person name="Kuo A."/>
            <person name="Salamov A."/>
            <person name="Ahrendt S.R."/>
            <person name="Lipzen A."/>
            <person name="Sullivan W."/>
            <person name="Andreopoulos W.B."/>
            <person name="Clum A."/>
            <person name="Lindquist E."/>
            <person name="Daum C."/>
            <person name="Ramamoorthy G.K."/>
            <person name="Gryganskyi A."/>
            <person name="Culley D."/>
            <person name="Magnuson J.K."/>
            <person name="James T.Y."/>
            <person name="O'Malley M.A."/>
            <person name="Stajich J.E."/>
            <person name="Spatafora J.W."/>
            <person name="Visel A."/>
            <person name="Grigoriev I.V."/>
        </authorList>
    </citation>
    <scope>NUCLEOTIDE SEQUENCE [LARGE SCALE GENOMIC DNA]</scope>
    <source>
        <strain evidence="5 6">62-1032</strain>
    </source>
</reference>
<dbReference type="SUPFAM" id="SSF47592">
    <property type="entry name" value="SWIB/MDM2 domain"/>
    <property type="match status" value="1"/>
</dbReference>
<dbReference type="Pfam" id="PF01253">
    <property type="entry name" value="SUI1"/>
    <property type="match status" value="1"/>
</dbReference>
<evidence type="ECO:0000256" key="1">
    <source>
        <dbReference type="ARBA" id="ARBA00010359"/>
    </source>
</evidence>
<dbReference type="InterPro" id="IPR001950">
    <property type="entry name" value="SUI1"/>
</dbReference>
<dbReference type="InParanoid" id="A0A1Y2EPX0"/>
<dbReference type="Gene3D" id="3.10.400.20">
    <property type="match status" value="1"/>
</dbReference>
<comment type="similarity">
    <text evidence="1">Belongs to the eIF2D family.</text>
</comment>
<dbReference type="InterPro" id="IPR036885">
    <property type="entry name" value="SWIB_MDM2_dom_sf"/>
</dbReference>
<dbReference type="PANTHER" id="PTHR12217:SF4">
    <property type="entry name" value="EUKARYOTIC TRANSLATION INITIATION FACTOR 2D"/>
    <property type="match status" value="1"/>
</dbReference>
<evidence type="ECO:0000313" key="6">
    <source>
        <dbReference type="Proteomes" id="UP000193467"/>
    </source>
</evidence>
<dbReference type="STRING" id="106004.A0A1Y2EPX0"/>
<dbReference type="PROSITE" id="PS51925">
    <property type="entry name" value="SWIB_MDM2"/>
    <property type="match status" value="1"/>
</dbReference>
<dbReference type="Proteomes" id="UP000193467">
    <property type="component" value="Unassembled WGS sequence"/>
</dbReference>
<dbReference type="InterPro" id="IPR048248">
    <property type="entry name" value="PUA_eIF2d-like"/>
</dbReference>
<feature type="region of interest" description="Disordered" evidence="2">
    <location>
        <begin position="192"/>
        <end position="211"/>
    </location>
</feature>
<name>A0A1Y2EPX0_9BASI</name>
<dbReference type="Pfam" id="PF26292">
    <property type="entry name" value="PUA_elF2D"/>
    <property type="match status" value="1"/>
</dbReference>
<proteinExistence type="inferred from homology"/>
<feature type="region of interest" description="Disordered" evidence="2">
    <location>
        <begin position="216"/>
        <end position="238"/>
    </location>
</feature>
<dbReference type="InterPro" id="IPR015947">
    <property type="entry name" value="PUA-like_sf"/>
</dbReference>
<dbReference type="SUPFAM" id="SSF55159">
    <property type="entry name" value="eIF1-like"/>
    <property type="match status" value="1"/>
</dbReference>
<feature type="domain" description="SUI1" evidence="3">
    <location>
        <begin position="486"/>
        <end position="565"/>
    </location>
</feature>
<dbReference type="GO" id="GO:0001731">
    <property type="term" value="P:formation of translation preinitiation complex"/>
    <property type="evidence" value="ECO:0007669"/>
    <property type="project" value="InterPro"/>
</dbReference>
<dbReference type="Pfam" id="PF25304">
    <property type="entry name" value="WHD_eIF2D"/>
    <property type="match status" value="1"/>
</dbReference>
<dbReference type="PROSITE" id="PS50890">
    <property type="entry name" value="PUA"/>
    <property type="match status" value="1"/>
</dbReference>
<dbReference type="InterPro" id="IPR003121">
    <property type="entry name" value="SWIB_MDM2_domain"/>
</dbReference>
<dbReference type="EMBL" id="MCGR01000049">
    <property type="protein sequence ID" value="ORY72895.1"/>
    <property type="molecule type" value="Genomic_DNA"/>
</dbReference>
<protein>
    <recommendedName>
        <fullName evidence="7">SUI1 domain-containing protein</fullName>
    </recommendedName>
</protein>
<dbReference type="GO" id="GO:0003743">
    <property type="term" value="F:translation initiation factor activity"/>
    <property type="evidence" value="ECO:0007669"/>
    <property type="project" value="InterPro"/>
</dbReference>
<gene>
    <name evidence="5" type="ORF">BCR35DRAFT_307416</name>
</gene>
<evidence type="ECO:0008006" key="7">
    <source>
        <dbReference type="Google" id="ProtNLM"/>
    </source>
</evidence>
<evidence type="ECO:0000313" key="5">
    <source>
        <dbReference type="EMBL" id="ORY72895.1"/>
    </source>
</evidence>
<dbReference type="InterPro" id="IPR036877">
    <property type="entry name" value="SUI1_dom_sf"/>
</dbReference>
<feature type="compositionally biased region" description="Low complexity" evidence="2">
    <location>
        <begin position="216"/>
        <end position="235"/>
    </location>
</feature>
<feature type="domain" description="DM2" evidence="4">
    <location>
        <begin position="379"/>
        <end position="466"/>
    </location>
</feature>
<evidence type="ECO:0000259" key="3">
    <source>
        <dbReference type="PROSITE" id="PS50296"/>
    </source>
</evidence>
<dbReference type="PROSITE" id="PS50296">
    <property type="entry name" value="SUI1"/>
    <property type="match status" value="1"/>
</dbReference>
<dbReference type="PANTHER" id="PTHR12217">
    <property type="entry name" value="EUKARYOTIC TRANSLATION INITIATION FACTOR 2D"/>
    <property type="match status" value="1"/>
</dbReference>
<feature type="compositionally biased region" description="Low complexity" evidence="2">
    <location>
        <begin position="192"/>
        <end position="202"/>
    </location>
</feature>
<dbReference type="AlphaFoldDB" id="A0A1Y2EPX0"/>
<dbReference type="InterPro" id="IPR058886">
    <property type="entry name" value="SWIB_eIF2D"/>
</dbReference>
<evidence type="ECO:0000259" key="4">
    <source>
        <dbReference type="PROSITE" id="PS51925"/>
    </source>
</evidence>
<keyword evidence="6" id="KW-1185">Reference proteome</keyword>
<dbReference type="InterPro" id="IPR041366">
    <property type="entry name" value="Pre-PUA"/>
</dbReference>
<evidence type="ECO:0000256" key="2">
    <source>
        <dbReference type="SAM" id="MobiDB-lite"/>
    </source>
</evidence>
<dbReference type="Pfam" id="PF26291">
    <property type="entry name" value="SWIB_eIF2D"/>
    <property type="match status" value="1"/>
</dbReference>
<comment type="caution">
    <text evidence="5">The sequence shown here is derived from an EMBL/GenBank/DDBJ whole genome shotgun (WGS) entry which is preliminary data.</text>
</comment>
<dbReference type="Pfam" id="PF17832">
    <property type="entry name" value="Pre-PUA"/>
    <property type="match status" value="1"/>
</dbReference>
<dbReference type="Gene3D" id="3.30.780.10">
    <property type="entry name" value="SUI1-like domain"/>
    <property type="match status" value="1"/>
</dbReference>
<sequence length="580" mass="61510">MFKRPHVSKTSAPLRSSDARKLREELQSAFVLSPALAKSLLPDGLLVQKATNHLEEPLTIYSAPNGDPRFFRPGKGNDGALIPTMYTFDLVPELLPVLVTAPQVVENLVSGAALFSAGVSTRSLRELPDSMLEGHLVAIRADGPIVAIGQLAADKKDLIATDGKGKAAITLHARGDYLWAAGSGVEASPLAEASPSKASKSSTGAEDDLSATLASTSISTEAASTSTPTADPSAELTPQDVDTLLRNALLLSISTILRKPSSSKLFPMPASSLYSTYILPYRPAGTPPSSDIKKSSFKKLAALMKQAVKAGVVTTKEVKGELLVLSVNGEHADVQGVRSYKTMAQAATQAAAAAAPEAAEGGAGSSSAGSSSSSVVVKELFKPSSSILPIFQAVEHTRPESDLYLPTELKSLLTTYIASQSLSHPRDQKFIKLDPLLGEILLKKGESVDVLTKEDANRRLRDGCTAWWSMEKKGEEKVVKKGSPPVIKVAIKNVGKRQVTLVSGHEPWTLFTSDELAEELKHRSASSTAVQPLAGSAKKGQQPKVEIMCQGTHDALVTKLLIARGVPKQYIDVDTSKSKR</sequence>
<dbReference type="InterPro" id="IPR057429">
    <property type="entry name" value="WH_eIF2D"/>
</dbReference>
<organism evidence="5 6">
    <name type="scientific">Leucosporidium creatinivorum</name>
    <dbReference type="NCBI Taxonomy" id="106004"/>
    <lineage>
        <taxon>Eukaryota</taxon>
        <taxon>Fungi</taxon>
        <taxon>Dikarya</taxon>
        <taxon>Basidiomycota</taxon>
        <taxon>Pucciniomycotina</taxon>
        <taxon>Microbotryomycetes</taxon>
        <taxon>Leucosporidiales</taxon>
        <taxon>Leucosporidium</taxon>
    </lineage>
</organism>
<dbReference type="OrthoDB" id="199771at2759"/>
<dbReference type="SUPFAM" id="SSF88697">
    <property type="entry name" value="PUA domain-like"/>
    <property type="match status" value="1"/>
</dbReference>
<accession>A0A1Y2EPX0</accession>
<dbReference type="InterPro" id="IPR039757">
    <property type="entry name" value="EIF2D"/>
</dbReference>